<dbReference type="AlphaFoldDB" id="A0A0R2JY65"/>
<feature type="region of interest" description="Disordered" evidence="1">
    <location>
        <begin position="32"/>
        <end position="51"/>
    </location>
</feature>
<gene>
    <name evidence="2" type="ORF">IV87_GL000530</name>
</gene>
<sequence length="51" mass="6048">MGMGLKIKQEINLEKMLDKFVAPVEDKKAIDKKNKFLKRNDDTNKDKKQKR</sequence>
<evidence type="ECO:0000313" key="2">
    <source>
        <dbReference type="EMBL" id="KRN82153.1"/>
    </source>
</evidence>
<proteinExistence type="predicted"/>
<protein>
    <submittedName>
        <fullName evidence="2">Uncharacterized protein</fullName>
    </submittedName>
</protein>
<organism evidence="2 3">
    <name type="scientific">Pediococcus ethanolidurans</name>
    <dbReference type="NCBI Taxonomy" id="319653"/>
    <lineage>
        <taxon>Bacteria</taxon>
        <taxon>Bacillati</taxon>
        <taxon>Bacillota</taxon>
        <taxon>Bacilli</taxon>
        <taxon>Lactobacillales</taxon>
        <taxon>Lactobacillaceae</taxon>
        <taxon>Pediococcus</taxon>
    </lineage>
</organism>
<evidence type="ECO:0000256" key="1">
    <source>
        <dbReference type="SAM" id="MobiDB-lite"/>
    </source>
</evidence>
<accession>A0A0R2JY65</accession>
<comment type="caution">
    <text evidence="2">The sequence shown here is derived from an EMBL/GenBank/DDBJ whole genome shotgun (WGS) entry which is preliminary data.</text>
</comment>
<reference evidence="2 3" key="1">
    <citation type="journal article" date="2015" name="Genome Announc.">
        <title>Expanding the biotechnology potential of lactobacilli through comparative genomics of 213 strains and associated genera.</title>
        <authorList>
            <person name="Sun Z."/>
            <person name="Harris H.M."/>
            <person name="McCann A."/>
            <person name="Guo C."/>
            <person name="Argimon S."/>
            <person name="Zhang W."/>
            <person name="Yang X."/>
            <person name="Jeffery I.B."/>
            <person name="Cooney J.C."/>
            <person name="Kagawa T.F."/>
            <person name="Liu W."/>
            <person name="Song Y."/>
            <person name="Salvetti E."/>
            <person name="Wrobel A."/>
            <person name="Rasinkangas P."/>
            <person name="Parkhill J."/>
            <person name="Rea M.C."/>
            <person name="O'Sullivan O."/>
            <person name="Ritari J."/>
            <person name="Douillard F.P."/>
            <person name="Paul Ross R."/>
            <person name="Yang R."/>
            <person name="Briner A.E."/>
            <person name="Felis G.E."/>
            <person name="de Vos W.M."/>
            <person name="Barrangou R."/>
            <person name="Klaenhammer T.R."/>
            <person name="Caufield P.W."/>
            <person name="Cui Y."/>
            <person name="Zhang H."/>
            <person name="O'Toole P.W."/>
        </authorList>
    </citation>
    <scope>NUCLEOTIDE SEQUENCE [LARGE SCALE GENOMIC DNA]</scope>
    <source>
        <strain evidence="2 3">DSM 22301</strain>
    </source>
</reference>
<dbReference type="NCBIfam" id="NF040897">
    <property type="entry name" value="SPJ_0845_Nterm"/>
    <property type="match status" value="1"/>
</dbReference>
<dbReference type="STRING" id="319653.SAMN04487973_1142"/>
<dbReference type="Proteomes" id="UP000051749">
    <property type="component" value="Unassembled WGS sequence"/>
</dbReference>
<dbReference type="PATRIC" id="fig|319653.3.peg.540"/>
<dbReference type="EMBL" id="JQBY01000014">
    <property type="protein sequence ID" value="KRN82153.1"/>
    <property type="molecule type" value="Genomic_DNA"/>
</dbReference>
<evidence type="ECO:0000313" key="3">
    <source>
        <dbReference type="Proteomes" id="UP000051749"/>
    </source>
</evidence>
<name>A0A0R2JY65_9LACO</name>
<dbReference type="InterPro" id="IPR047909">
    <property type="entry name" value="SPJ_0845-like_N"/>
</dbReference>